<dbReference type="Pfam" id="PF13649">
    <property type="entry name" value="Methyltransf_25"/>
    <property type="match status" value="1"/>
</dbReference>
<organism evidence="2">
    <name type="scientific">Paenibacillus sp. AN1007</name>
    <dbReference type="NCBI Taxonomy" id="3151385"/>
    <lineage>
        <taxon>Bacteria</taxon>
        <taxon>Bacillati</taxon>
        <taxon>Bacillota</taxon>
        <taxon>Bacilli</taxon>
        <taxon>Bacillales</taxon>
        <taxon>Paenibacillaceae</taxon>
        <taxon>Paenibacillus</taxon>
    </lineage>
</organism>
<dbReference type="EC" id="2.1.-.-" evidence="2"/>
<dbReference type="SUPFAM" id="SSF53335">
    <property type="entry name" value="S-adenosyl-L-methionine-dependent methyltransferases"/>
    <property type="match status" value="1"/>
</dbReference>
<dbReference type="InterPro" id="IPR050447">
    <property type="entry name" value="Erg6_SMT_methyltransf"/>
</dbReference>
<dbReference type="EMBL" id="CP159992">
    <property type="protein sequence ID" value="XCP92663.1"/>
    <property type="molecule type" value="Genomic_DNA"/>
</dbReference>
<keyword evidence="2" id="KW-0808">Transferase</keyword>
<gene>
    <name evidence="2" type="ORF">ABXS70_15515</name>
</gene>
<evidence type="ECO:0000259" key="1">
    <source>
        <dbReference type="Pfam" id="PF13649"/>
    </source>
</evidence>
<evidence type="ECO:0000313" key="2">
    <source>
        <dbReference type="EMBL" id="XCP92663.1"/>
    </source>
</evidence>
<protein>
    <submittedName>
        <fullName evidence="2">Class I SAM-dependent methyltransferase</fullName>
        <ecNumber evidence="2">2.1.-.-</ecNumber>
    </submittedName>
</protein>
<dbReference type="InterPro" id="IPR029063">
    <property type="entry name" value="SAM-dependent_MTases_sf"/>
</dbReference>
<dbReference type="RefSeq" id="WP_342555397.1">
    <property type="nucleotide sequence ID" value="NZ_CP159992.1"/>
</dbReference>
<dbReference type="PANTHER" id="PTHR44068">
    <property type="entry name" value="ZGC:194242"/>
    <property type="match status" value="1"/>
</dbReference>
<dbReference type="AlphaFoldDB" id="A0AAU8N834"/>
<dbReference type="Gene3D" id="3.40.50.150">
    <property type="entry name" value="Vaccinia Virus protein VP39"/>
    <property type="match status" value="1"/>
</dbReference>
<keyword evidence="2" id="KW-0489">Methyltransferase</keyword>
<dbReference type="CDD" id="cd02440">
    <property type="entry name" value="AdoMet_MTases"/>
    <property type="match status" value="1"/>
</dbReference>
<reference evidence="2" key="1">
    <citation type="submission" date="2024-05" db="EMBL/GenBank/DDBJ databases">
        <title>Draft genome assemblies of 36 bacteria isolated from hibernating arctic ground squirrels.</title>
        <authorList>
            <person name="McKee H."/>
            <person name="Mullen L."/>
            <person name="Drown D.M."/>
            <person name="Duddleston K.N."/>
        </authorList>
    </citation>
    <scope>NUCLEOTIDE SEQUENCE</scope>
    <source>
        <strain evidence="2">AN1007</strain>
    </source>
</reference>
<dbReference type="PANTHER" id="PTHR44068:SF11">
    <property type="entry name" value="GERANYL DIPHOSPHATE 2-C-METHYLTRANSFERASE"/>
    <property type="match status" value="1"/>
</dbReference>
<proteinExistence type="predicted"/>
<sequence>MGKQQFEAARQAEAGYHSDFYKNNELFEEGTWMSRPMPMVMDMLERLLVHKQELRVLDLGCGVGRHTIPIAQRLAQTNSQVIGVDLLDEAVDGLRKYAKQYQVEQIVQAEKGDVEHYPVQPDDFDFIAACSCLEHTSSREAFLETVERLKAGTRLGGIHCITMSTSVEEKEIRTGRQIEPLIELNLPTSEAITLLEQAYEGWNILFQEHVTQTIEEEKYDEPTEFRCELLRFAVQRMDR</sequence>
<dbReference type="GO" id="GO:0008168">
    <property type="term" value="F:methyltransferase activity"/>
    <property type="evidence" value="ECO:0007669"/>
    <property type="project" value="UniProtKB-KW"/>
</dbReference>
<feature type="domain" description="Methyltransferase" evidence="1">
    <location>
        <begin position="56"/>
        <end position="148"/>
    </location>
</feature>
<dbReference type="GO" id="GO:0032259">
    <property type="term" value="P:methylation"/>
    <property type="evidence" value="ECO:0007669"/>
    <property type="project" value="UniProtKB-KW"/>
</dbReference>
<accession>A0AAU8N834</accession>
<dbReference type="InterPro" id="IPR041698">
    <property type="entry name" value="Methyltransf_25"/>
</dbReference>
<name>A0AAU8N834_9BACL</name>